<dbReference type="PROSITE" id="PS00356">
    <property type="entry name" value="HTH_LACI_1"/>
    <property type="match status" value="1"/>
</dbReference>
<proteinExistence type="predicted"/>
<dbReference type="PROSITE" id="PS50932">
    <property type="entry name" value="HTH_LACI_2"/>
    <property type="match status" value="1"/>
</dbReference>
<dbReference type="SUPFAM" id="SSF53822">
    <property type="entry name" value="Periplasmic binding protein-like I"/>
    <property type="match status" value="1"/>
</dbReference>
<evidence type="ECO:0000256" key="1">
    <source>
        <dbReference type="ARBA" id="ARBA00023015"/>
    </source>
</evidence>
<accession>A0ABU2Y3S3</accession>
<gene>
    <name evidence="5" type="ORF">RM519_06350</name>
</gene>
<reference evidence="5 6" key="1">
    <citation type="submission" date="2023-09" db="EMBL/GenBank/DDBJ databases">
        <authorList>
            <person name="Rey-Velasco X."/>
        </authorList>
    </citation>
    <scope>NUCLEOTIDE SEQUENCE [LARGE SCALE GENOMIC DNA]</scope>
    <source>
        <strain evidence="5 6">P050</strain>
    </source>
</reference>
<dbReference type="Proteomes" id="UP001252186">
    <property type="component" value="Unassembled WGS sequence"/>
</dbReference>
<comment type="caution">
    <text evidence="5">The sequence shown here is derived from an EMBL/GenBank/DDBJ whole genome shotgun (WGS) entry which is preliminary data.</text>
</comment>
<organism evidence="5 6">
    <name type="scientific">Urechidicola vernalis</name>
    <dbReference type="NCBI Taxonomy" id="3075600"/>
    <lineage>
        <taxon>Bacteria</taxon>
        <taxon>Pseudomonadati</taxon>
        <taxon>Bacteroidota</taxon>
        <taxon>Flavobacteriia</taxon>
        <taxon>Flavobacteriales</taxon>
        <taxon>Flavobacteriaceae</taxon>
        <taxon>Urechidicola</taxon>
    </lineage>
</organism>
<evidence type="ECO:0000313" key="6">
    <source>
        <dbReference type="Proteomes" id="UP001252186"/>
    </source>
</evidence>
<dbReference type="CDD" id="cd01392">
    <property type="entry name" value="HTH_LacI"/>
    <property type="match status" value="1"/>
</dbReference>
<evidence type="ECO:0000256" key="3">
    <source>
        <dbReference type="ARBA" id="ARBA00023163"/>
    </source>
</evidence>
<dbReference type="Gene3D" id="1.10.260.40">
    <property type="entry name" value="lambda repressor-like DNA-binding domains"/>
    <property type="match status" value="1"/>
</dbReference>
<keyword evidence="6" id="KW-1185">Reference proteome</keyword>
<name>A0ABU2Y3S3_9FLAO</name>
<dbReference type="InterPro" id="IPR010982">
    <property type="entry name" value="Lambda_DNA-bd_dom_sf"/>
</dbReference>
<sequence length="343" mass="38408">MITISDIATKANVSAGTVDRVLHNRGGVSEKTAERVRKIVKDNNFKINAVASSLANKKSRTIAVLIPDYSETNTFWKDTRLGVEKALEEFLKFGVKLEVFVFQQFDASSYEEEFQKLIESNPDGAIIAPTFRNETAKHIPKIEANKIPYIFINIDLDGFKNISFLGQQSYKSGYLAGKLMHVSLGMPAVIAVIQTKLNVENNQALSRRIQGFSDYFVKKEIPLELKMVNIDDVLDAKMVKNTLNLELSKINGLSGLFVPSSRASVFVDALNSDLLNILEVVGFDGTEQNLNSLKDDRISFIISQQSFNQGYNAIKLMVDFLIEKKLPTPKMYSPIEILTKENI</sequence>
<dbReference type="Gene3D" id="3.40.50.2300">
    <property type="match status" value="2"/>
</dbReference>
<dbReference type="SMART" id="SM00354">
    <property type="entry name" value="HTH_LACI"/>
    <property type="match status" value="1"/>
</dbReference>
<dbReference type="PANTHER" id="PTHR30146">
    <property type="entry name" value="LACI-RELATED TRANSCRIPTIONAL REPRESSOR"/>
    <property type="match status" value="1"/>
</dbReference>
<dbReference type="PANTHER" id="PTHR30146:SF144">
    <property type="entry name" value="LACI-FAMILY TRANSCRIPTION REGULATOR"/>
    <property type="match status" value="1"/>
</dbReference>
<keyword evidence="3" id="KW-0804">Transcription</keyword>
<dbReference type="InterPro" id="IPR025997">
    <property type="entry name" value="SBP_2_dom"/>
</dbReference>
<dbReference type="InterPro" id="IPR000843">
    <property type="entry name" value="HTH_LacI"/>
</dbReference>
<dbReference type="GO" id="GO:0003677">
    <property type="term" value="F:DNA binding"/>
    <property type="evidence" value="ECO:0007669"/>
    <property type="project" value="UniProtKB-KW"/>
</dbReference>
<dbReference type="EMBL" id="JAVRHV010000002">
    <property type="protein sequence ID" value="MDT0552859.1"/>
    <property type="molecule type" value="Genomic_DNA"/>
</dbReference>
<evidence type="ECO:0000256" key="2">
    <source>
        <dbReference type="ARBA" id="ARBA00023125"/>
    </source>
</evidence>
<keyword evidence="2 5" id="KW-0238">DNA-binding</keyword>
<dbReference type="Pfam" id="PF00356">
    <property type="entry name" value="LacI"/>
    <property type="match status" value="1"/>
</dbReference>
<feature type="domain" description="HTH lacI-type" evidence="4">
    <location>
        <begin position="2"/>
        <end position="56"/>
    </location>
</feature>
<dbReference type="Pfam" id="PF13407">
    <property type="entry name" value="Peripla_BP_4"/>
    <property type="match status" value="1"/>
</dbReference>
<dbReference type="SUPFAM" id="SSF47413">
    <property type="entry name" value="lambda repressor-like DNA-binding domains"/>
    <property type="match status" value="1"/>
</dbReference>
<evidence type="ECO:0000313" key="5">
    <source>
        <dbReference type="EMBL" id="MDT0552859.1"/>
    </source>
</evidence>
<keyword evidence="1" id="KW-0805">Transcription regulation</keyword>
<protein>
    <submittedName>
        <fullName evidence="5">LacI family DNA-binding transcriptional regulator</fullName>
    </submittedName>
</protein>
<evidence type="ECO:0000259" key="4">
    <source>
        <dbReference type="PROSITE" id="PS50932"/>
    </source>
</evidence>
<dbReference type="InterPro" id="IPR028082">
    <property type="entry name" value="Peripla_BP_I"/>
</dbReference>
<dbReference type="RefSeq" id="WP_311592805.1">
    <property type="nucleotide sequence ID" value="NZ_JAVRHV010000002.1"/>
</dbReference>